<dbReference type="InterPro" id="IPR036365">
    <property type="entry name" value="PGBD-like_sf"/>
</dbReference>
<dbReference type="SUPFAM" id="SSF47090">
    <property type="entry name" value="PGBD-like"/>
    <property type="match status" value="1"/>
</dbReference>
<feature type="compositionally biased region" description="Low complexity" evidence="1">
    <location>
        <begin position="200"/>
        <end position="221"/>
    </location>
</feature>
<dbReference type="EMBL" id="CP108125">
    <property type="protein sequence ID" value="WTO81433.1"/>
    <property type="molecule type" value="Genomic_DNA"/>
</dbReference>
<proteinExistence type="predicted"/>
<organism evidence="4 5">
    <name type="scientific">Streptomyces nigra</name>
    <dbReference type="NCBI Taxonomy" id="1827580"/>
    <lineage>
        <taxon>Bacteria</taxon>
        <taxon>Bacillati</taxon>
        <taxon>Actinomycetota</taxon>
        <taxon>Actinomycetes</taxon>
        <taxon>Kitasatosporales</taxon>
        <taxon>Streptomycetaceae</taxon>
        <taxon>Streptomyces</taxon>
    </lineage>
</organism>
<evidence type="ECO:0000313" key="5">
    <source>
        <dbReference type="Proteomes" id="UP001622690"/>
    </source>
</evidence>
<evidence type="ECO:0000313" key="4">
    <source>
        <dbReference type="EMBL" id="WTO81433.1"/>
    </source>
</evidence>
<feature type="compositionally biased region" description="Low complexity" evidence="1">
    <location>
        <begin position="144"/>
        <end position="190"/>
    </location>
</feature>
<dbReference type="Pfam" id="PF01471">
    <property type="entry name" value="PG_binding_1"/>
    <property type="match status" value="1"/>
</dbReference>
<evidence type="ECO:0000256" key="1">
    <source>
        <dbReference type="SAM" id="MobiDB-lite"/>
    </source>
</evidence>
<keyword evidence="2" id="KW-0812">Transmembrane</keyword>
<keyword evidence="2" id="KW-0472">Membrane</keyword>
<evidence type="ECO:0000259" key="3">
    <source>
        <dbReference type="Pfam" id="PF01471"/>
    </source>
</evidence>
<evidence type="ECO:0000256" key="2">
    <source>
        <dbReference type="SAM" id="Phobius"/>
    </source>
</evidence>
<keyword evidence="5" id="KW-1185">Reference proteome</keyword>
<feature type="region of interest" description="Disordered" evidence="1">
    <location>
        <begin position="125"/>
        <end position="232"/>
    </location>
</feature>
<dbReference type="InterPro" id="IPR002477">
    <property type="entry name" value="Peptidoglycan-bd-like"/>
</dbReference>
<dbReference type="RefSeq" id="WP_406256410.1">
    <property type="nucleotide sequence ID" value="NZ_CP108125.1"/>
</dbReference>
<name>A0ABZ1IR18_9ACTN</name>
<feature type="region of interest" description="Disordered" evidence="1">
    <location>
        <begin position="52"/>
        <end position="106"/>
    </location>
</feature>
<feature type="region of interest" description="Disordered" evidence="1">
    <location>
        <begin position="1"/>
        <end position="28"/>
    </location>
</feature>
<feature type="compositionally biased region" description="Basic and acidic residues" evidence="1">
    <location>
        <begin position="133"/>
        <end position="143"/>
    </location>
</feature>
<feature type="domain" description="Peptidoglycan binding-like" evidence="3">
    <location>
        <begin position="229"/>
        <end position="286"/>
    </location>
</feature>
<feature type="transmembrane region" description="Helical" evidence="2">
    <location>
        <begin position="107"/>
        <end position="130"/>
    </location>
</feature>
<gene>
    <name evidence="4" type="ORF">OHU27_02990</name>
</gene>
<dbReference type="Gene3D" id="1.10.101.10">
    <property type="entry name" value="PGBD-like superfamily/PGBD"/>
    <property type="match status" value="1"/>
</dbReference>
<dbReference type="Proteomes" id="UP001622690">
    <property type="component" value="Chromosome"/>
</dbReference>
<reference evidence="4 5" key="1">
    <citation type="submission" date="2022-10" db="EMBL/GenBank/DDBJ databases">
        <title>The complete genomes of actinobacterial strains from the NBC collection.</title>
        <authorList>
            <person name="Joergensen T.S."/>
            <person name="Alvarez Arevalo M."/>
            <person name="Sterndorff E.B."/>
            <person name="Faurdal D."/>
            <person name="Vuksanovic O."/>
            <person name="Mourched A.-S."/>
            <person name="Charusanti P."/>
            <person name="Shaw S."/>
            <person name="Blin K."/>
            <person name="Weber T."/>
        </authorList>
    </citation>
    <scope>NUCLEOTIDE SEQUENCE [LARGE SCALE GENOMIC DNA]</scope>
    <source>
        <strain evidence="4 5">NBC_00206</strain>
    </source>
</reference>
<dbReference type="InterPro" id="IPR036366">
    <property type="entry name" value="PGBDSf"/>
</dbReference>
<protein>
    <submittedName>
        <fullName evidence="4">Peptidoglycan-binding protein</fullName>
    </submittedName>
</protein>
<keyword evidence="2" id="KW-1133">Transmembrane helix</keyword>
<accession>A0ABZ1IR18</accession>
<sequence length="293" mass="29393">MSEPDRLVCPACGAPRASDGTPACDCGDRAADARSQARTAEVAAAEDFDPVRIRPFVGLDETDGTGAEAPPPADRTEETTPLSPATDDEPPPAEPGPKRPRRRRAPLIAGAGALLAVAVTGASFGGLFGYDSPARDGAADDGLRAPLPDSSAETGTGAGTTPGPVSTAPSSPSAGSPSATRSTGTSPTATQASGTASAKPSGAAPTGGPDPTPTGTAGEPPVLRPGDEGPEVVELQLRLRRTGLYGGEADGVYGRSVENAVRAYQLTRVVLDDESGVYGQPTRTALESETPEP</sequence>